<dbReference type="GO" id="GO:0009228">
    <property type="term" value="P:thiamine biosynthetic process"/>
    <property type="evidence" value="ECO:0007669"/>
    <property type="project" value="UniProtKB-KW"/>
</dbReference>
<dbReference type="AlphaFoldDB" id="A0A127M9I0"/>
<feature type="binding site" evidence="2">
    <location>
        <position position="35"/>
    </location>
    <ligand>
        <name>Mg(2+)</name>
        <dbReference type="ChEBI" id="CHEBI:18420"/>
        <label>3</label>
    </ligand>
</feature>
<protein>
    <recommendedName>
        <fullName evidence="2">Thiamine-monophosphate kinase</fullName>
        <shortName evidence="2">TMP kinase</shortName>
        <shortName evidence="2">Thiamine-phosphate kinase</shortName>
        <ecNumber evidence="2">2.7.4.16</ecNumber>
    </recommendedName>
</protein>
<dbReference type="InterPro" id="IPR016188">
    <property type="entry name" value="PurM-like_N"/>
</dbReference>
<dbReference type="PANTHER" id="PTHR30270:SF0">
    <property type="entry name" value="THIAMINE-MONOPHOSPHATE KINASE"/>
    <property type="match status" value="1"/>
</dbReference>
<keyword evidence="2" id="KW-0460">Magnesium</keyword>
<name>A0A127M9I0_9GAMM</name>
<feature type="binding site" evidence="2">
    <location>
        <position position="266"/>
    </location>
    <ligand>
        <name>substrate</name>
    </ligand>
</feature>
<dbReference type="Pfam" id="PF00586">
    <property type="entry name" value="AIRS"/>
    <property type="match status" value="1"/>
</dbReference>
<keyword evidence="2" id="KW-0808">Transferase</keyword>
<feature type="binding site" evidence="2">
    <location>
        <position position="151"/>
    </location>
    <ligand>
        <name>ATP</name>
        <dbReference type="ChEBI" id="CHEBI:30616"/>
    </ligand>
</feature>
<keyword evidence="2" id="KW-0479">Metal-binding</keyword>
<dbReference type="STRING" id="1470434.AZF00_16845"/>
<feature type="binding site" evidence="2">
    <location>
        <position position="80"/>
    </location>
    <ligand>
        <name>Mg(2+)</name>
        <dbReference type="ChEBI" id="CHEBI:18420"/>
        <label>4</label>
    </ligand>
</feature>
<dbReference type="SUPFAM" id="SSF55326">
    <property type="entry name" value="PurM N-terminal domain-like"/>
    <property type="match status" value="1"/>
</dbReference>
<keyword evidence="1 2" id="KW-0784">Thiamine biosynthesis</keyword>
<feature type="binding site" evidence="2">
    <location>
        <begin position="126"/>
        <end position="127"/>
    </location>
    <ligand>
        <name>ATP</name>
        <dbReference type="ChEBI" id="CHEBI:30616"/>
    </ligand>
</feature>
<dbReference type="InterPro" id="IPR010918">
    <property type="entry name" value="PurM-like_C_dom"/>
</dbReference>
<dbReference type="InterPro" id="IPR006283">
    <property type="entry name" value="ThiL-like"/>
</dbReference>
<feature type="binding site" evidence="2">
    <location>
        <position position="50"/>
    </location>
    <ligand>
        <name>Mg(2+)</name>
        <dbReference type="ChEBI" id="CHEBI:18420"/>
        <label>4</label>
    </ligand>
</feature>
<dbReference type="RefSeq" id="WP_008252418.1">
    <property type="nucleotide sequence ID" value="NZ_CP014544.1"/>
</dbReference>
<feature type="binding site" evidence="2">
    <location>
        <position position="35"/>
    </location>
    <ligand>
        <name>Mg(2+)</name>
        <dbReference type="ChEBI" id="CHEBI:18420"/>
        <label>4</label>
    </ligand>
</feature>
<dbReference type="PANTHER" id="PTHR30270">
    <property type="entry name" value="THIAMINE-MONOPHOSPHATE KINASE"/>
    <property type="match status" value="1"/>
</dbReference>
<comment type="similarity">
    <text evidence="2">Belongs to the thiamine-monophosphate kinase family.</text>
</comment>
<comment type="function">
    <text evidence="2">Catalyzes the ATP-dependent phosphorylation of thiamine-monophosphate (TMP) to form thiamine-pyrophosphate (TPP), the active form of vitamin B1.</text>
</comment>
<feature type="binding site" evidence="2">
    <location>
        <position position="80"/>
    </location>
    <ligand>
        <name>Mg(2+)</name>
        <dbReference type="ChEBI" id="CHEBI:18420"/>
        <label>3</label>
    </ligand>
</feature>
<accession>A0A127M9I0</accession>
<dbReference type="Gene3D" id="3.30.1330.10">
    <property type="entry name" value="PurM-like, N-terminal domain"/>
    <property type="match status" value="1"/>
</dbReference>
<evidence type="ECO:0000313" key="5">
    <source>
        <dbReference type="EMBL" id="AMO69866.1"/>
    </source>
</evidence>
<dbReference type="GO" id="GO:0000287">
    <property type="term" value="F:magnesium ion binding"/>
    <property type="evidence" value="ECO:0007669"/>
    <property type="project" value="UniProtKB-UniRule"/>
</dbReference>
<dbReference type="SUPFAM" id="SSF56042">
    <property type="entry name" value="PurM C-terminal domain-like"/>
    <property type="match status" value="1"/>
</dbReference>
<sequence length="324" mass="33319">MPVSEFQLIQQYFKVGVAAAQACPNSPVRCGIGDDCAVLALPPEDELLVSVDTLVESVHFPANYPSDLLARRALAVCVSDLAACGATPLGFTLALTLPKVDEPWLAGFANALAAAAAEFGIALVGGDTTRGPLCLSLQVMGSAPAGTAILRSGARPGDLVFVSGQLGDARAALAYLDKPLAQLSAAETALLARYHSPEPRLALGQKLRGLASAAVDISDGLAADLGHILKASGVAAVLYTEYLALSAALTETNPERAIEFALSGGDDYELCFTLPAEHREAALALGAELNLRLTEVGYVDVGEGLACYAADGGVITPAAGYQHF</sequence>
<feature type="binding site" evidence="2">
    <location>
        <position position="216"/>
    </location>
    <ligand>
        <name>Mg(2+)</name>
        <dbReference type="ChEBI" id="CHEBI:18420"/>
        <label>3</label>
    </ligand>
</feature>
<dbReference type="CDD" id="cd02194">
    <property type="entry name" value="ThiL"/>
    <property type="match status" value="1"/>
</dbReference>
<keyword evidence="2" id="KW-0067">ATP-binding</keyword>
<gene>
    <name evidence="2" type="primary">thiL</name>
    <name evidence="5" type="ORF">AZF00_16845</name>
</gene>
<dbReference type="EMBL" id="CP014544">
    <property type="protein sequence ID" value="AMO69866.1"/>
    <property type="molecule type" value="Genomic_DNA"/>
</dbReference>
<proteinExistence type="inferred from homology"/>
<feature type="binding site" evidence="2">
    <location>
        <position position="219"/>
    </location>
    <ligand>
        <name>Mg(2+)</name>
        <dbReference type="ChEBI" id="CHEBI:18420"/>
        <label>5</label>
    </ligand>
</feature>
<dbReference type="Gene3D" id="3.90.650.10">
    <property type="entry name" value="PurM-like C-terminal domain"/>
    <property type="match status" value="1"/>
</dbReference>
<dbReference type="InterPro" id="IPR036921">
    <property type="entry name" value="PurM-like_N_sf"/>
</dbReference>
<keyword evidence="2" id="KW-0547">Nucleotide-binding</keyword>
<dbReference type="GO" id="GO:0009229">
    <property type="term" value="P:thiamine diphosphate biosynthetic process"/>
    <property type="evidence" value="ECO:0007669"/>
    <property type="project" value="UniProtKB-UniRule"/>
</dbReference>
<feature type="binding site" evidence="2">
    <location>
        <position position="321"/>
    </location>
    <ligand>
        <name>substrate</name>
    </ligand>
</feature>
<dbReference type="NCBIfam" id="TIGR01379">
    <property type="entry name" value="thiL"/>
    <property type="match status" value="1"/>
</dbReference>
<dbReference type="EC" id="2.7.4.16" evidence="2"/>
<dbReference type="HAMAP" id="MF_02128">
    <property type="entry name" value="TMP_kinase"/>
    <property type="match status" value="1"/>
</dbReference>
<evidence type="ECO:0000259" key="3">
    <source>
        <dbReference type="Pfam" id="PF00586"/>
    </source>
</evidence>
<dbReference type="Proteomes" id="UP000074119">
    <property type="component" value="Chromosome"/>
</dbReference>
<dbReference type="InterPro" id="IPR036676">
    <property type="entry name" value="PurM-like_C_sf"/>
</dbReference>
<evidence type="ECO:0000259" key="4">
    <source>
        <dbReference type="Pfam" id="PF02769"/>
    </source>
</evidence>
<feature type="domain" description="PurM-like C-terminal" evidence="4">
    <location>
        <begin position="155"/>
        <end position="305"/>
    </location>
</feature>
<dbReference type="PIRSF" id="PIRSF005303">
    <property type="entry name" value="Thiam_monoph_kin"/>
    <property type="match status" value="1"/>
</dbReference>
<feature type="binding site" evidence="2">
    <location>
        <position position="218"/>
    </location>
    <ligand>
        <name>ATP</name>
        <dbReference type="ChEBI" id="CHEBI:30616"/>
    </ligand>
</feature>
<feature type="binding site" evidence="2">
    <location>
        <position position="52"/>
    </location>
    <ligand>
        <name>Mg(2+)</name>
        <dbReference type="ChEBI" id="CHEBI:18420"/>
        <label>2</label>
    </ligand>
</feature>
<comment type="caution">
    <text evidence="2">Lacks conserved residue(s) required for the propagation of feature annotation.</text>
</comment>
<evidence type="ECO:0000256" key="1">
    <source>
        <dbReference type="ARBA" id="ARBA00022977"/>
    </source>
</evidence>
<dbReference type="KEGG" id="zal:AZF00_16845"/>
<evidence type="ECO:0000313" key="6">
    <source>
        <dbReference type="Proteomes" id="UP000074119"/>
    </source>
</evidence>
<comment type="catalytic activity">
    <reaction evidence="2">
        <text>thiamine phosphate + ATP = thiamine diphosphate + ADP</text>
        <dbReference type="Rhea" id="RHEA:15913"/>
        <dbReference type="ChEBI" id="CHEBI:30616"/>
        <dbReference type="ChEBI" id="CHEBI:37575"/>
        <dbReference type="ChEBI" id="CHEBI:58937"/>
        <dbReference type="ChEBI" id="CHEBI:456216"/>
        <dbReference type="EC" id="2.7.4.16"/>
    </reaction>
</comment>
<evidence type="ECO:0000256" key="2">
    <source>
        <dbReference type="HAMAP-Rule" id="MF_02128"/>
    </source>
</evidence>
<comment type="miscellaneous">
    <text evidence="2">Reaction mechanism of ThiL seems to utilize a direct, inline transfer of the gamma-phosphate of ATP to TMP rather than a phosphorylated enzyme intermediate.</text>
</comment>
<dbReference type="GO" id="GO:0009030">
    <property type="term" value="F:thiamine-phosphate kinase activity"/>
    <property type="evidence" value="ECO:0007669"/>
    <property type="project" value="UniProtKB-UniRule"/>
</dbReference>
<dbReference type="UniPathway" id="UPA00060">
    <property type="reaction ID" value="UER00142"/>
</dbReference>
<feature type="domain" description="PurM-like N-terminal" evidence="3">
    <location>
        <begin position="33"/>
        <end position="141"/>
    </location>
</feature>
<feature type="binding site" evidence="2">
    <location>
        <position position="52"/>
    </location>
    <ligand>
        <name>Mg(2+)</name>
        <dbReference type="ChEBI" id="CHEBI:18420"/>
        <label>1</label>
    </ligand>
</feature>
<feature type="binding site" evidence="2">
    <location>
        <position position="59"/>
    </location>
    <ligand>
        <name>substrate</name>
    </ligand>
</feature>
<dbReference type="GO" id="GO:0005524">
    <property type="term" value="F:ATP binding"/>
    <property type="evidence" value="ECO:0007669"/>
    <property type="project" value="UniProtKB-UniRule"/>
</dbReference>
<feature type="binding site" evidence="2">
    <location>
        <position position="127"/>
    </location>
    <ligand>
        <name>Mg(2+)</name>
        <dbReference type="ChEBI" id="CHEBI:18420"/>
        <label>1</label>
    </ligand>
</feature>
<feature type="binding site" evidence="2">
    <location>
        <position position="80"/>
    </location>
    <ligand>
        <name>Mg(2+)</name>
        <dbReference type="ChEBI" id="CHEBI:18420"/>
        <label>2</label>
    </ligand>
</feature>
<dbReference type="Pfam" id="PF02769">
    <property type="entry name" value="AIRS_C"/>
    <property type="match status" value="1"/>
</dbReference>
<comment type="pathway">
    <text evidence="2">Cofactor biosynthesis; thiamine diphosphate biosynthesis; thiamine diphosphate from thiamine phosphate: step 1/1.</text>
</comment>
<keyword evidence="2" id="KW-0418">Kinase</keyword>
<reference evidence="5 6" key="1">
    <citation type="submission" date="2015-12" db="EMBL/GenBank/DDBJ databases">
        <authorList>
            <person name="Shamseldin A."/>
            <person name="Moawad H."/>
            <person name="Abd El-Rahim W.M."/>
            <person name="Sadowsky M.J."/>
        </authorList>
    </citation>
    <scope>NUCLEOTIDE SEQUENCE [LARGE SCALE GENOMIC DNA]</scope>
    <source>
        <strain evidence="5 6">SM2</strain>
    </source>
</reference>
<organism evidence="5 6">
    <name type="scientific">Zhongshania aliphaticivorans</name>
    <dbReference type="NCBI Taxonomy" id="1470434"/>
    <lineage>
        <taxon>Bacteria</taxon>
        <taxon>Pseudomonadati</taxon>
        <taxon>Pseudomonadota</taxon>
        <taxon>Gammaproteobacteria</taxon>
        <taxon>Cellvibrionales</taxon>
        <taxon>Spongiibacteraceae</taxon>
        <taxon>Zhongshania</taxon>
    </lineage>
</organism>